<organism evidence="3 4">
    <name type="scientific">candidate division NPL-UPA2 bacterium Unc8</name>
    <dbReference type="NCBI Taxonomy" id="1980939"/>
    <lineage>
        <taxon>Bacteria</taxon>
    </lineage>
</organism>
<gene>
    <name evidence="3" type="primary">yacG</name>
    <name evidence="3" type="ORF">B9J77_00890</name>
</gene>
<evidence type="ECO:0000313" key="4">
    <source>
        <dbReference type="Proteomes" id="UP000266287"/>
    </source>
</evidence>
<dbReference type="Pfam" id="PF03884">
    <property type="entry name" value="YacG"/>
    <property type="match status" value="1"/>
</dbReference>
<sequence>MKPRCPICKKSYQNDNNKYFPFCSSRCRLADLGDWLDGKYRISEPTREEANEKR</sequence>
<name>A0A399FY24_UNCN2</name>
<dbReference type="Gene3D" id="3.30.50.10">
    <property type="entry name" value="Erythroid Transcription Factor GATA-1, subunit A"/>
    <property type="match status" value="1"/>
</dbReference>
<protein>
    <submittedName>
        <fullName evidence="3">DNA gyrase inhibitor YacG</fullName>
    </submittedName>
</protein>
<accession>A0A399FY24</accession>
<proteinExistence type="predicted"/>
<keyword evidence="2" id="KW-0862">Zinc</keyword>
<dbReference type="AlphaFoldDB" id="A0A399FY24"/>
<dbReference type="PANTHER" id="PTHR36150">
    <property type="entry name" value="DNA GYRASE INHIBITOR YACG"/>
    <property type="match status" value="1"/>
</dbReference>
<dbReference type="GO" id="GO:0008270">
    <property type="term" value="F:zinc ion binding"/>
    <property type="evidence" value="ECO:0007669"/>
    <property type="project" value="InterPro"/>
</dbReference>
<dbReference type="SUPFAM" id="SSF57716">
    <property type="entry name" value="Glucocorticoid receptor-like (DNA-binding domain)"/>
    <property type="match status" value="1"/>
</dbReference>
<comment type="caution">
    <text evidence="3">The sequence shown here is derived from an EMBL/GenBank/DDBJ whole genome shotgun (WGS) entry which is preliminary data.</text>
</comment>
<evidence type="ECO:0000313" key="3">
    <source>
        <dbReference type="EMBL" id="RII01121.1"/>
    </source>
</evidence>
<dbReference type="Proteomes" id="UP000266287">
    <property type="component" value="Unassembled WGS sequence"/>
</dbReference>
<keyword evidence="1" id="KW-0479">Metal-binding</keyword>
<evidence type="ECO:0000256" key="1">
    <source>
        <dbReference type="ARBA" id="ARBA00022723"/>
    </source>
</evidence>
<evidence type="ECO:0000256" key="2">
    <source>
        <dbReference type="ARBA" id="ARBA00022833"/>
    </source>
</evidence>
<dbReference type="EMBL" id="NDHY01000001">
    <property type="protein sequence ID" value="RII01121.1"/>
    <property type="molecule type" value="Genomic_DNA"/>
</dbReference>
<dbReference type="PANTHER" id="PTHR36150:SF1">
    <property type="entry name" value="DNA GYRASE INHIBITOR YACG"/>
    <property type="match status" value="1"/>
</dbReference>
<dbReference type="GO" id="GO:0006355">
    <property type="term" value="P:regulation of DNA-templated transcription"/>
    <property type="evidence" value="ECO:0007669"/>
    <property type="project" value="InterPro"/>
</dbReference>
<dbReference type="InterPro" id="IPR013088">
    <property type="entry name" value="Znf_NHR/GATA"/>
</dbReference>
<dbReference type="InterPro" id="IPR005584">
    <property type="entry name" value="DNA_gyrase_inhibitor_YacG"/>
</dbReference>
<reference evidence="3 4" key="1">
    <citation type="submission" date="2018-08" db="EMBL/GenBank/DDBJ databases">
        <title>Draft genome of candidate division NPL-UPA2 bacterium Unc8 that adapted to ultra-basic serpentinizing groundwater.</title>
        <authorList>
            <person name="Ishii S."/>
            <person name="Suzuki S."/>
            <person name="Nealson K.H."/>
        </authorList>
    </citation>
    <scope>NUCLEOTIDE SEQUENCE [LARGE SCALE GENOMIC DNA]</scope>
    <source>
        <strain evidence="3">Unc8</strain>
    </source>
</reference>